<dbReference type="EMBL" id="KQ085944">
    <property type="protein sequence ID" value="KLO14418.1"/>
    <property type="molecule type" value="Genomic_DNA"/>
</dbReference>
<gene>
    <name evidence="1" type="ORF">SCHPADRAFT_317528</name>
</gene>
<sequence>MCRGMTVSRIRRELDTFLLRIFSLSFHCCEGTFTMRAARTFLPFGSESERRPLSLRLRVSAAPRAVFATMKDQNTPCPACLYPTYRTGRAVLAYNSN</sequence>
<evidence type="ECO:0000313" key="1">
    <source>
        <dbReference type="EMBL" id="KLO14418.1"/>
    </source>
</evidence>
<proteinExistence type="predicted"/>
<protein>
    <submittedName>
        <fullName evidence="1">Uncharacterized protein</fullName>
    </submittedName>
</protein>
<accession>A0A0H2RY67</accession>
<organism evidence="1 2">
    <name type="scientific">Schizopora paradoxa</name>
    <dbReference type="NCBI Taxonomy" id="27342"/>
    <lineage>
        <taxon>Eukaryota</taxon>
        <taxon>Fungi</taxon>
        <taxon>Dikarya</taxon>
        <taxon>Basidiomycota</taxon>
        <taxon>Agaricomycotina</taxon>
        <taxon>Agaricomycetes</taxon>
        <taxon>Hymenochaetales</taxon>
        <taxon>Schizoporaceae</taxon>
        <taxon>Schizopora</taxon>
    </lineage>
</organism>
<keyword evidence="2" id="KW-1185">Reference proteome</keyword>
<evidence type="ECO:0000313" key="2">
    <source>
        <dbReference type="Proteomes" id="UP000053477"/>
    </source>
</evidence>
<dbReference type="AlphaFoldDB" id="A0A0H2RY67"/>
<reference evidence="1 2" key="1">
    <citation type="submission" date="2015-04" db="EMBL/GenBank/DDBJ databases">
        <title>Complete genome sequence of Schizopora paradoxa KUC8140, a cosmopolitan wood degrader in East Asia.</title>
        <authorList>
            <consortium name="DOE Joint Genome Institute"/>
            <person name="Min B."/>
            <person name="Park H."/>
            <person name="Jang Y."/>
            <person name="Kim J.-J."/>
            <person name="Kim K.H."/>
            <person name="Pangilinan J."/>
            <person name="Lipzen A."/>
            <person name="Riley R."/>
            <person name="Grigoriev I.V."/>
            <person name="Spatafora J.W."/>
            <person name="Choi I.-G."/>
        </authorList>
    </citation>
    <scope>NUCLEOTIDE SEQUENCE [LARGE SCALE GENOMIC DNA]</scope>
    <source>
        <strain evidence="1 2">KUC8140</strain>
    </source>
</reference>
<dbReference type="InParanoid" id="A0A0H2RY67"/>
<name>A0A0H2RY67_9AGAM</name>
<dbReference type="Proteomes" id="UP000053477">
    <property type="component" value="Unassembled WGS sequence"/>
</dbReference>